<dbReference type="RefSeq" id="WP_134488060.1">
    <property type="nucleotide sequence ID" value="NZ_SOEZ01000015.1"/>
</dbReference>
<organism evidence="1 2">
    <name type="scientific">Cryobacterium tagatosivorans</name>
    <dbReference type="NCBI Taxonomy" id="1259199"/>
    <lineage>
        <taxon>Bacteria</taxon>
        <taxon>Bacillati</taxon>
        <taxon>Actinomycetota</taxon>
        <taxon>Actinomycetes</taxon>
        <taxon>Micrococcales</taxon>
        <taxon>Microbacteriaceae</taxon>
        <taxon>Cryobacterium</taxon>
    </lineage>
</organism>
<dbReference type="OrthoDB" id="163160at2"/>
<gene>
    <name evidence="1" type="ORF">E3O23_03040</name>
</gene>
<proteinExistence type="predicted"/>
<dbReference type="Proteomes" id="UP000297866">
    <property type="component" value="Unassembled WGS sequence"/>
</dbReference>
<evidence type="ECO:0008006" key="3">
    <source>
        <dbReference type="Google" id="ProtNLM"/>
    </source>
</evidence>
<sequence length="97" mass="10396">MFARVTTYKTGPDTALDPATEADSVKRVMEIPGSRGVYFLTGGEGGKALSITLWDTADAAAASRPAANTIREESSAAQRMQIVDVEEFEVTSRALRD</sequence>
<reference evidence="1 2" key="1">
    <citation type="submission" date="2019-03" db="EMBL/GenBank/DDBJ databases">
        <title>Genomics of glacier-inhabiting Cryobacterium strains.</title>
        <authorList>
            <person name="Liu Q."/>
            <person name="Xin Y.-H."/>
        </authorList>
    </citation>
    <scope>NUCLEOTIDE SEQUENCE [LARGE SCALE GENOMIC DNA]</scope>
    <source>
        <strain evidence="1 2">Sr47</strain>
    </source>
</reference>
<comment type="caution">
    <text evidence="1">The sequence shown here is derived from an EMBL/GenBank/DDBJ whole genome shotgun (WGS) entry which is preliminary data.</text>
</comment>
<dbReference type="EMBL" id="SOEZ01000015">
    <property type="protein sequence ID" value="TFB55009.1"/>
    <property type="molecule type" value="Genomic_DNA"/>
</dbReference>
<name>A0A4R8UGS1_9MICO</name>
<evidence type="ECO:0000313" key="2">
    <source>
        <dbReference type="Proteomes" id="UP000297866"/>
    </source>
</evidence>
<dbReference type="AlphaFoldDB" id="A0A4R8UGS1"/>
<protein>
    <recommendedName>
        <fullName evidence="3">ABM domain-containing protein</fullName>
    </recommendedName>
</protein>
<keyword evidence="2" id="KW-1185">Reference proteome</keyword>
<accession>A0A4R8UGS1</accession>
<evidence type="ECO:0000313" key="1">
    <source>
        <dbReference type="EMBL" id="TFB55009.1"/>
    </source>
</evidence>